<proteinExistence type="predicted"/>
<reference evidence="1" key="1">
    <citation type="submission" date="2023-07" db="EMBL/GenBank/DDBJ databases">
        <title>Sorghum-associated microbial communities from plants grown in Nebraska, USA.</title>
        <authorList>
            <person name="Schachtman D."/>
        </authorList>
    </citation>
    <scope>NUCLEOTIDE SEQUENCE</scope>
    <source>
        <strain evidence="1">2697</strain>
    </source>
</reference>
<dbReference type="EMBL" id="JAVDTF010000003">
    <property type="protein sequence ID" value="MDR6784603.1"/>
    <property type="molecule type" value="Genomic_DNA"/>
</dbReference>
<dbReference type="Proteomes" id="UP001246858">
    <property type="component" value="Unassembled WGS sequence"/>
</dbReference>
<gene>
    <name evidence="1" type="ORF">J2X78_003177</name>
</gene>
<name>A0ACC6KYZ7_9SPHI</name>
<keyword evidence="2" id="KW-1185">Reference proteome</keyword>
<evidence type="ECO:0000313" key="1">
    <source>
        <dbReference type="EMBL" id="MDR6784603.1"/>
    </source>
</evidence>
<comment type="caution">
    <text evidence="1">The sequence shown here is derived from an EMBL/GenBank/DDBJ whole genome shotgun (WGS) entry which is preliminary data.</text>
</comment>
<evidence type="ECO:0000313" key="2">
    <source>
        <dbReference type="Proteomes" id="UP001246858"/>
    </source>
</evidence>
<sequence length="157" mass="18204">MAIFKKTDGNELYLYINGNLVYKRWLDTGESKVFDVMAYDKYTLTSIRDLEYDNSISDLLIIKAKIRLKTAEEGGRKTGFISGYRPNHVFEYGKEGEFLQSFIGDIIFEDQSTIEPGETKEVTVRFLLHQPIEKYISPGRKWWIHEGPRLIGEAEVL</sequence>
<protein>
    <submittedName>
        <fullName evidence="1">Translation elongation factor EF-Tu-like GTPase</fullName>
    </submittedName>
</protein>
<accession>A0ACC6KYZ7</accession>
<organism evidence="1 2">
    <name type="scientific">Pedobacter africanus</name>
    <dbReference type="NCBI Taxonomy" id="151894"/>
    <lineage>
        <taxon>Bacteria</taxon>
        <taxon>Pseudomonadati</taxon>
        <taxon>Bacteroidota</taxon>
        <taxon>Sphingobacteriia</taxon>
        <taxon>Sphingobacteriales</taxon>
        <taxon>Sphingobacteriaceae</taxon>
        <taxon>Pedobacter</taxon>
    </lineage>
</organism>